<reference evidence="2 3" key="1">
    <citation type="submission" date="2024-01" db="EMBL/GenBank/DDBJ databases">
        <authorList>
            <person name="Allen C."/>
            <person name="Tagirdzhanova G."/>
        </authorList>
    </citation>
    <scope>NUCLEOTIDE SEQUENCE [LARGE SCALE GENOMIC DNA]</scope>
    <source>
        <strain evidence="2 3">CBS 119000</strain>
    </source>
</reference>
<feature type="region of interest" description="Disordered" evidence="1">
    <location>
        <begin position="313"/>
        <end position="393"/>
    </location>
</feature>
<evidence type="ECO:0000313" key="3">
    <source>
        <dbReference type="Proteomes" id="UP001642502"/>
    </source>
</evidence>
<feature type="compositionally biased region" description="Acidic residues" evidence="1">
    <location>
        <begin position="323"/>
        <end position="333"/>
    </location>
</feature>
<evidence type="ECO:0000256" key="1">
    <source>
        <dbReference type="SAM" id="MobiDB-lite"/>
    </source>
</evidence>
<protein>
    <submittedName>
        <fullName evidence="2">Uncharacterized protein</fullName>
    </submittedName>
</protein>
<organism evidence="2 3">
    <name type="scientific">Sporothrix epigloea</name>
    <dbReference type="NCBI Taxonomy" id="1892477"/>
    <lineage>
        <taxon>Eukaryota</taxon>
        <taxon>Fungi</taxon>
        <taxon>Dikarya</taxon>
        <taxon>Ascomycota</taxon>
        <taxon>Pezizomycotina</taxon>
        <taxon>Sordariomycetes</taxon>
        <taxon>Sordariomycetidae</taxon>
        <taxon>Ophiostomatales</taxon>
        <taxon>Ophiostomataceae</taxon>
        <taxon>Sporothrix</taxon>
    </lineage>
</organism>
<comment type="caution">
    <text evidence="2">The sequence shown here is derived from an EMBL/GenBank/DDBJ whole genome shotgun (WGS) entry which is preliminary data.</text>
</comment>
<keyword evidence="3" id="KW-1185">Reference proteome</keyword>
<sequence length="393" mass="45238">MSSLETTIRKLNEVAVVDYDCSSTSDEDIPTDMTTNDSLLDSEEKRREEDERRREEEKTLLQLRDAKAEALVWLHRPYSPDSYDARKYPEPTELMVRMVFPGLSPSDKVPDYDSYDPCSIVDMPPGIPVFDSFSDPDLVKKLTTAQDVLTRHYIPTSQWGRYLYTKLTGDFKELAELVIYKVKWHHCVWAVITCERGLGRYIMAREASLRASQAAPEVQDFQQSWAEMCRRYREAPILLVPPTSRLLDLELTLDTWLPLIKESAFDDARKLTDAFLSGPNRFLHTIRSLEIDVRMEFEDKVAFHAFFNRNSDNSGTTTRDCDQEGSEEGDTEGDSAAQFPKNSRDEVRTPGGRLYRRKPGPLPIYEPVEESSDTEDLTEREAEEFDQSGLLFR</sequence>
<dbReference type="EMBL" id="CAWUON010000110">
    <property type="protein sequence ID" value="CAK7273356.1"/>
    <property type="molecule type" value="Genomic_DNA"/>
</dbReference>
<name>A0ABP0E0T1_9PEZI</name>
<feature type="region of interest" description="Disordered" evidence="1">
    <location>
        <begin position="20"/>
        <end position="56"/>
    </location>
</feature>
<proteinExistence type="predicted"/>
<gene>
    <name evidence="2" type="ORF">SEPCBS119000_005612</name>
</gene>
<feature type="compositionally biased region" description="Acidic residues" evidence="1">
    <location>
        <begin position="367"/>
        <end position="386"/>
    </location>
</feature>
<dbReference type="Proteomes" id="UP001642502">
    <property type="component" value="Unassembled WGS sequence"/>
</dbReference>
<evidence type="ECO:0000313" key="2">
    <source>
        <dbReference type="EMBL" id="CAK7273356.1"/>
    </source>
</evidence>
<feature type="compositionally biased region" description="Basic and acidic residues" evidence="1">
    <location>
        <begin position="42"/>
        <end position="56"/>
    </location>
</feature>
<accession>A0ABP0E0T1</accession>